<evidence type="ECO:0000313" key="9">
    <source>
        <dbReference type="EMBL" id="MBK1656651.1"/>
    </source>
</evidence>
<keyword evidence="6 7" id="KW-0472">Membrane</keyword>
<protein>
    <submittedName>
        <fullName evidence="9">ABC transporter permease</fullName>
    </submittedName>
</protein>
<feature type="transmembrane region" description="Helical" evidence="7">
    <location>
        <begin position="111"/>
        <end position="134"/>
    </location>
</feature>
<comment type="similarity">
    <text evidence="7">Belongs to the binding-protein-dependent transport system permease family.</text>
</comment>
<dbReference type="CDD" id="cd06261">
    <property type="entry name" value="TM_PBP2"/>
    <property type="match status" value="1"/>
</dbReference>
<comment type="subcellular location">
    <subcellularLocation>
        <location evidence="1 7">Cell membrane</location>
        <topology evidence="1 7">Multi-pass membrane protein</topology>
    </subcellularLocation>
</comment>
<feature type="transmembrane region" description="Helical" evidence="7">
    <location>
        <begin position="146"/>
        <end position="164"/>
    </location>
</feature>
<dbReference type="Gene3D" id="1.10.3720.10">
    <property type="entry name" value="MetI-like"/>
    <property type="match status" value="1"/>
</dbReference>
<feature type="transmembrane region" description="Helical" evidence="7">
    <location>
        <begin position="265"/>
        <end position="287"/>
    </location>
</feature>
<keyword evidence="5 7" id="KW-1133">Transmembrane helix</keyword>
<dbReference type="PANTHER" id="PTHR30151:SF38">
    <property type="entry name" value="ALIPHATIC SULFONATES TRANSPORT PERMEASE PROTEIN SSUC-RELATED"/>
    <property type="match status" value="1"/>
</dbReference>
<dbReference type="PANTHER" id="PTHR30151">
    <property type="entry name" value="ALKANE SULFONATE ABC TRANSPORTER-RELATED, MEMBRANE SUBUNIT"/>
    <property type="match status" value="1"/>
</dbReference>
<evidence type="ECO:0000256" key="1">
    <source>
        <dbReference type="ARBA" id="ARBA00004651"/>
    </source>
</evidence>
<evidence type="ECO:0000256" key="2">
    <source>
        <dbReference type="ARBA" id="ARBA00022448"/>
    </source>
</evidence>
<dbReference type="EMBL" id="NRSG01000001">
    <property type="protein sequence ID" value="MBK1656651.1"/>
    <property type="molecule type" value="Genomic_DNA"/>
</dbReference>
<proteinExistence type="inferred from homology"/>
<keyword evidence="3" id="KW-1003">Cell membrane</keyword>
<dbReference type="Pfam" id="PF00528">
    <property type="entry name" value="BPD_transp_1"/>
    <property type="match status" value="1"/>
</dbReference>
<name>A0ABS1CQD4_9PROT</name>
<dbReference type="InterPro" id="IPR000515">
    <property type="entry name" value="MetI-like"/>
</dbReference>
<dbReference type="PROSITE" id="PS50928">
    <property type="entry name" value="ABC_TM1"/>
    <property type="match status" value="1"/>
</dbReference>
<keyword evidence="4 7" id="KW-0812">Transmembrane</keyword>
<evidence type="ECO:0000259" key="8">
    <source>
        <dbReference type="PROSITE" id="PS50928"/>
    </source>
</evidence>
<evidence type="ECO:0000256" key="5">
    <source>
        <dbReference type="ARBA" id="ARBA00022989"/>
    </source>
</evidence>
<evidence type="ECO:0000313" key="10">
    <source>
        <dbReference type="Proteomes" id="UP000697995"/>
    </source>
</evidence>
<dbReference type="InterPro" id="IPR035906">
    <property type="entry name" value="MetI-like_sf"/>
</dbReference>
<keyword evidence="10" id="KW-1185">Reference proteome</keyword>
<evidence type="ECO:0000256" key="7">
    <source>
        <dbReference type="RuleBase" id="RU363032"/>
    </source>
</evidence>
<reference evidence="9 10" key="1">
    <citation type="journal article" date="2020" name="Microorganisms">
        <title>Osmotic Adaptation and Compatible Solute Biosynthesis of Phototrophic Bacteria as Revealed from Genome Analyses.</title>
        <authorList>
            <person name="Imhoff J.F."/>
            <person name="Rahn T."/>
            <person name="Kunzel S."/>
            <person name="Keller A."/>
            <person name="Neulinger S.C."/>
        </authorList>
    </citation>
    <scope>NUCLEOTIDE SEQUENCE [LARGE SCALE GENOMIC DNA]</scope>
    <source>
        <strain evidence="9 10">DSM 15382</strain>
    </source>
</reference>
<evidence type="ECO:0000256" key="4">
    <source>
        <dbReference type="ARBA" id="ARBA00022692"/>
    </source>
</evidence>
<evidence type="ECO:0000256" key="3">
    <source>
        <dbReference type="ARBA" id="ARBA00022475"/>
    </source>
</evidence>
<keyword evidence="2 7" id="KW-0813">Transport</keyword>
<dbReference type="Proteomes" id="UP000697995">
    <property type="component" value="Unassembled WGS sequence"/>
</dbReference>
<sequence>MTMAAPPLSHPSIPAPGGRSPWSFRMSGQSLAGAAPLGDAPSRFRLFPRRLGAARRFVAPVVLVLLWQLAAQAGLVSTRLLASPAAIATAAWQLIASGELAYHLAVSLRRVAIGLAIALGFAVPLGLLAGLSRLGEDLVDATLQMLRALPFLALVPLLILWLGIGEATKIALVALGAAFPIYLTLFGGIRGVDPKLLEAGRVFGLSRAGLIRHIVLPGALPQALVGLRYALGTAWLSLVVGEQINATAGIGYLVMDAREFLRTDIILVGLLVYALLGLGADQLVRFIEKAALAWRPSVLGER</sequence>
<accession>A0ABS1CQD4</accession>
<feature type="domain" description="ABC transmembrane type-1" evidence="8">
    <location>
        <begin position="104"/>
        <end position="284"/>
    </location>
</feature>
<evidence type="ECO:0000256" key="6">
    <source>
        <dbReference type="ARBA" id="ARBA00023136"/>
    </source>
</evidence>
<organism evidence="9 10">
    <name type="scientific">Paracraurococcus ruber</name>
    <dbReference type="NCBI Taxonomy" id="77675"/>
    <lineage>
        <taxon>Bacteria</taxon>
        <taxon>Pseudomonadati</taxon>
        <taxon>Pseudomonadota</taxon>
        <taxon>Alphaproteobacteria</taxon>
        <taxon>Acetobacterales</taxon>
        <taxon>Roseomonadaceae</taxon>
        <taxon>Paracraurococcus</taxon>
    </lineage>
</organism>
<feature type="transmembrane region" description="Helical" evidence="7">
    <location>
        <begin position="170"/>
        <end position="189"/>
    </location>
</feature>
<dbReference type="SUPFAM" id="SSF161098">
    <property type="entry name" value="MetI-like"/>
    <property type="match status" value="1"/>
</dbReference>
<feature type="transmembrane region" description="Helical" evidence="7">
    <location>
        <begin position="53"/>
        <end position="70"/>
    </location>
</feature>
<gene>
    <name evidence="9" type="ORF">CKO45_00210</name>
</gene>
<comment type="caution">
    <text evidence="9">The sequence shown here is derived from an EMBL/GenBank/DDBJ whole genome shotgun (WGS) entry which is preliminary data.</text>
</comment>